<comment type="similarity">
    <text evidence="1 4">Belongs to the PstS family.</text>
</comment>
<keyword evidence="7" id="KW-1185">Reference proteome</keyword>
<keyword evidence="2 4" id="KW-0813">Transport</keyword>
<accession>A0A2M9X9L5</accession>
<proteinExistence type="inferred from homology"/>
<dbReference type="InterPro" id="IPR050811">
    <property type="entry name" value="Phosphate_ABC_transporter"/>
</dbReference>
<feature type="chain" id="PRO_5027145942" description="Phosphate-binding protein" evidence="4">
    <location>
        <begin position="24"/>
        <end position="279"/>
    </location>
</feature>
<evidence type="ECO:0000256" key="4">
    <source>
        <dbReference type="RuleBase" id="RU367119"/>
    </source>
</evidence>
<protein>
    <recommendedName>
        <fullName evidence="4">Phosphate-binding protein</fullName>
    </recommendedName>
</protein>
<dbReference type="PANTHER" id="PTHR30570">
    <property type="entry name" value="PERIPLASMIC PHOSPHATE BINDING COMPONENT OF PHOSPHATE ABC TRANSPORTER"/>
    <property type="match status" value="1"/>
</dbReference>
<dbReference type="InterPro" id="IPR011862">
    <property type="entry name" value="Phos-bd"/>
</dbReference>
<dbReference type="Gene3D" id="3.40.190.10">
    <property type="entry name" value="Periplasmic binding protein-like II"/>
    <property type="match status" value="2"/>
</dbReference>
<dbReference type="RefSeq" id="WP_100707983.1">
    <property type="nucleotide sequence ID" value="NZ_NPDL01000014.1"/>
</dbReference>
<dbReference type="NCBIfam" id="TIGR02136">
    <property type="entry name" value="ptsS_2"/>
    <property type="match status" value="1"/>
</dbReference>
<dbReference type="Proteomes" id="UP000232196">
    <property type="component" value="Unassembled WGS sequence"/>
</dbReference>
<dbReference type="SUPFAM" id="SSF53850">
    <property type="entry name" value="Periplasmic binding protein-like II"/>
    <property type="match status" value="1"/>
</dbReference>
<evidence type="ECO:0000256" key="1">
    <source>
        <dbReference type="ARBA" id="ARBA00008725"/>
    </source>
</evidence>
<gene>
    <name evidence="6" type="ORF">CH357_16960</name>
</gene>
<keyword evidence="3 4" id="KW-0732">Signal</keyword>
<feature type="domain" description="PBP" evidence="5">
    <location>
        <begin position="24"/>
        <end position="261"/>
    </location>
</feature>
<dbReference type="GO" id="GO:0006817">
    <property type="term" value="P:phosphate ion transport"/>
    <property type="evidence" value="ECO:0007669"/>
    <property type="project" value="UniProtKB-UniRule"/>
</dbReference>
<organism evidence="6 7">
    <name type="scientific">Leptospira hartskeerlii</name>
    <dbReference type="NCBI Taxonomy" id="2023177"/>
    <lineage>
        <taxon>Bacteria</taxon>
        <taxon>Pseudomonadati</taxon>
        <taxon>Spirochaetota</taxon>
        <taxon>Spirochaetia</taxon>
        <taxon>Leptospirales</taxon>
        <taxon>Leptospiraceae</taxon>
        <taxon>Leptospira</taxon>
    </lineage>
</organism>
<dbReference type="Pfam" id="PF12849">
    <property type="entry name" value="PBP_like_2"/>
    <property type="match status" value="1"/>
</dbReference>
<dbReference type="InterPro" id="IPR024370">
    <property type="entry name" value="PBP_domain"/>
</dbReference>
<comment type="caution">
    <text evidence="6">The sequence shown here is derived from an EMBL/GenBank/DDBJ whole genome shotgun (WGS) entry which is preliminary data.</text>
</comment>
<feature type="signal peptide" evidence="4">
    <location>
        <begin position="1"/>
        <end position="23"/>
    </location>
</feature>
<keyword evidence="4" id="KW-0592">Phosphate transport</keyword>
<dbReference type="AlphaFoldDB" id="A0A2M9X9L5"/>
<evidence type="ECO:0000313" key="7">
    <source>
        <dbReference type="Proteomes" id="UP000232196"/>
    </source>
</evidence>
<sequence>MKKIGLRLIVLLAFALSSFSVSGEEKKTITIKGSDTMVILVQKWTETFPDKSVQFQVTGGGSGTGIAALINGTTDICSASRPLKPQEIQQLKEKYNSNGVEIKVAIDGISLYVNKKNPVAKLSLEEIRKIFTGKITNWKEVGGEDHKIVLYSRENNSGTYEYFKEHALEKQDFDPSAQHMVGTAALVNAISKDKWGIGYGGAAYASGVKDVAVSADANSKAELPTEANILTNKYPISRYLYFYLREAPKDQTKKFIDWVIGKDGQKVVKDVGYFPLKKK</sequence>
<dbReference type="CDD" id="cd13653">
    <property type="entry name" value="PBP2_phosphate_like_1"/>
    <property type="match status" value="1"/>
</dbReference>
<dbReference type="EMBL" id="NPDN01000009">
    <property type="protein sequence ID" value="PJZ24388.1"/>
    <property type="molecule type" value="Genomic_DNA"/>
</dbReference>
<reference evidence="6 7" key="1">
    <citation type="submission" date="2017-07" db="EMBL/GenBank/DDBJ databases">
        <title>Leptospira spp. isolated from tropical soils.</title>
        <authorList>
            <person name="Thibeaux R."/>
            <person name="Iraola G."/>
            <person name="Ferres I."/>
            <person name="Bierque E."/>
            <person name="Girault D."/>
            <person name="Soupe-Gilbert M.-E."/>
            <person name="Picardeau M."/>
            <person name="Goarant C."/>
        </authorList>
    </citation>
    <scope>NUCLEOTIDE SEQUENCE [LARGE SCALE GENOMIC DNA]</scope>
    <source>
        <strain evidence="6 7">MCA1-C-A1</strain>
    </source>
</reference>
<evidence type="ECO:0000256" key="3">
    <source>
        <dbReference type="ARBA" id="ARBA00022729"/>
    </source>
</evidence>
<evidence type="ECO:0000313" key="6">
    <source>
        <dbReference type="EMBL" id="PJZ24388.1"/>
    </source>
</evidence>
<name>A0A2M9X9L5_9LEPT</name>
<dbReference type="OrthoDB" id="9790048at2"/>
<comment type="function">
    <text evidence="4">Involved in the system for phosphate transport across the cytoplasmic membrane.</text>
</comment>
<dbReference type="PANTHER" id="PTHR30570:SF6">
    <property type="entry name" value="PHOSPHATE-BINDING PROTEIN PSTS"/>
    <property type="match status" value="1"/>
</dbReference>
<evidence type="ECO:0000259" key="5">
    <source>
        <dbReference type="Pfam" id="PF12849"/>
    </source>
</evidence>
<evidence type="ECO:0000256" key="2">
    <source>
        <dbReference type="ARBA" id="ARBA00022448"/>
    </source>
</evidence>
<dbReference type="GO" id="GO:0042301">
    <property type="term" value="F:phosphate ion binding"/>
    <property type="evidence" value="ECO:0007669"/>
    <property type="project" value="UniProtKB-UniRule"/>
</dbReference>